<dbReference type="RefSeq" id="WP_249298572.1">
    <property type="nucleotide sequence ID" value="NZ_JACRSX010000026.1"/>
</dbReference>
<dbReference type="PANTHER" id="PTHR41317">
    <property type="entry name" value="PD-(D_E)XK NUCLEASE FAMILY TRANSPOSASE"/>
    <property type="match status" value="1"/>
</dbReference>
<keyword evidence="2" id="KW-1185">Reference proteome</keyword>
<dbReference type="PANTHER" id="PTHR41317:SF1">
    <property type="entry name" value="PD-(D_E)XK NUCLEASE FAMILY TRANSPOSASE"/>
    <property type="match status" value="1"/>
</dbReference>
<name>A0ABR7N694_9FIRM</name>
<protein>
    <submittedName>
        <fullName evidence="1">Rpn family recombination-promoting nuclease/putative transposase</fullName>
    </submittedName>
</protein>
<sequence length="297" mass="34724">MEKKHTKTEKNGMGFITSRKIDFNQITIQNDVMFSSVFRDPEDCRELLQRILGMKIREIVVSDDQKSIKAKPWSKGIRLDIYVKDMEGNVYDIEMQVLDTQELALRSRYYHSEMDSYQIQAGHKYTELKASIVIFICGFDLFEQDRSIYTFKTICKEDTELELNDKRTSVFVNLKGSREGLPPELVCLLDYLESSEATDDFTDRINGRVENLKNDFEWRENYMMLEMKMEERFEAGLEQGLEQGREQGLEQGREQGLAQGIKILLYDVHMTIPEIAEKLSITEEEVQGMVDKLKKEM</sequence>
<dbReference type="Proteomes" id="UP000606193">
    <property type="component" value="Unassembled WGS sequence"/>
</dbReference>
<evidence type="ECO:0000313" key="2">
    <source>
        <dbReference type="Proteomes" id="UP000606193"/>
    </source>
</evidence>
<reference evidence="1 2" key="1">
    <citation type="submission" date="2020-08" db="EMBL/GenBank/DDBJ databases">
        <title>Genome public.</title>
        <authorList>
            <person name="Liu C."/>
            <person name="Sun Q."/>
        </authorList>
    </citation>
    <scope>NUCLEOTIDE SEQUENCE [LARGE SCALE GENOMIC DNA]</scope>
    <source>
        <strain evidence="1 2">NSJ-37</strain>
    </source>
</reference>
<comment type="caution">
    <text evidence="1">The sequence shown here is derived from an EMBL/GenBank/DDBJ whole genome shotgun (WGS) entry which is preliminary data.</text>
</comment>
<dbReference type="Pfam" id="PF12784">
    <property type="entry name" value="PDDEXK_2"/>
    <property type="match status" value="1"/>
</dbReference>
<evidence type="ECO:0000313" key="1">
    <source>
        <dbReference type="EMBL" id="MBC8563557.1"/>
    </source>
</evidence>
<dbReference type="InterPro" id="IPR010106">
    <property type="entry name" value="RpnA"/>
</dbReference>
<accession>A0ABR7N694</accession>
<proteinExistence type="predicted"/>
<gene>
    <name evidence="1" type="ORF">H8704_13150</name>
</gene>
<dbReference type="NCBIfam" id="TIGR01784">
    <property type="entry name" value="T_den_put_tspse"/>
    <property type="match status" value="1"/>
</dbReference>
<organism evidence="1 2">
    <name type="scientific">Jutongia huaianensis</name>
    <dbReference type="NCBI Taxonomy" id="2763668"/>
    <lineage>
        <taxon>Bacteria</taxon>
        <taxon>Bacillati</taxon>
        <taxon>Bacillota</taxon>
        <taxon>Clostridia</taxon>
        <taxon>Lachnospirales</taxon>
        <taxon>Lachnospiraceae</taxon>
        <taxon>Jutongia</taxon>
    </lineage>
</organism>
<dbReference type="EMBL" id="JACRSX010000026">
    <property type="protein sequence ID" value="MBC8563557.1"/>
    <property type="molecule type" value="Genomic_DNA"/>
</dbReference>